<protein>
    <submittedName>
        <fullName evidence="1">Uncharacterized protein</fullName>
    </submittedName>
</protein>
<name>A0A0G1N651_9BACT</name>
<comment type="caution">
    <text evidence="1">The sequence shown here is derived from an EMBL/GenBank/DDBJ whole genome shotgun (WGS) entry which is preliminary data.</text>
</comment>
<reference evidence="1 2" key="1">
    <citation type="journal article" date="2015" name="Nature">
        <title>rRNA introns, odd ribosomes, and small enigmatic genomes across a large radiation of phyla.</title>
        <authorList>
            <person name="Brown C.T."/>
            <person name="Hug L.A."/>
            <person name="Thomas B.C."/>
            <person name="Sharon I."/>
            <person name="Castelle C.J."/>
            <person name="Singh A."/>
            <person name="Wilkins M.J."/>
            <person name="Williams K.H."/>
            <person name="Banfield J.F."/>
        </authorList>
    </citation>
    <scope>NUCLEOTIDE SEQUENCE [LARGE SCALE GENOMIC DNA]</scope>
</reference>
<organism evidence="1 2">
    <name type="scientific">Candidatus Woesebacteria bacterium GW2011_GWC2_45_9</name>
    <dbReference type="NCBI Taxonomy" id="1618589"/>
    <lineage>
        <taxon>Bacteria</taxon>
        <taxon>Candidatus Woeseibacteriota</taxon>
    </lineage>
</organism>
<dbReference type="STRING" id="1618589.UX25_C0047G0001"/>
<evidence type="ECO:0000313" key="2">
    <source>
        <dbReference type="Proteomes" id="UP000034922"/>
    </source>
</evidence>
<dbReference type="EMBL" id="LCLM01000047">
    <property type="protein sequence ID" value="KKU16019.1"/>
    <property type="molecule type" value="Genomic_DNA"/>
</dbReference>
<evidence type="ECO:0000313" key="1">
    <source>
        <dbReference type="EMBL" id="KKU16019.1"/>
    </source>
</evidence>
<dbReference type="AlphaFoldDB" id="A0A0G1N651"/>
<gene>
    <name evidence="1" type="ORF">UX25_C0047G0001</name>
</gene>
<proteinExistence type="predicted"/>
<feature type="non-terminal residue" evidence="1">
    <location>
        <position position="1"/>
    </location>
</feature>
<accession>A0A0G1N651</accession>
<sequence length="44" mass="5172">SQAIKNFEKISFDAKILRENAERFSKERFKKEFQALVAKINGKL</sequence>
<dbReference type="Proteomes" id="UP000034922">
    <property type="component" value="Unassembled WGS sequence"/>
</dbReference>